<dbReference type="InterPro" id="IPR036770">
    <property type="entry name" value="Ankyrin_rpt-contain_sf"/>
</dbReference>
<sequence>MLRTYLRFLVFAVVTAWFFPAHAGSFADFFRSVRQDDVQAVQALLQRGFDPNTIDEKGLTGLFIALRDEYPKVARLLAGWPATQPEFRSPDGESTLMMACLRGNEDIARLLVERGADVNKPGWTPLHYAATGGHAAIAAFLLDQNAYIDADAPNGNTPLMMAALYGNAETVKLLLDAGADASLRNRLGMSALDLARKGERPDAIRLLEQAQDQRRREKPPGKW</sequence>
<keyword evidence="4" id="KW-0732">Signal</keyword>
<gene>
    <name evidence="5" type="ORF">IM725_09420</name>
</gene>
<dbReference type="SMART" id="SM00248">
    <property type="entry name" value="ANK"/>
    <property type="match status" value="4"/>
</dbReference>
<protein>
    <submittedName>
        <fullName evidence="5">Ankyrin repeat domain-containing protein</fullName>
    </submittedName>
</protein>
<keyword evidence="6" id="KW-1185">Reference proteome</keyword>
<evidence type="ECO:0000256" key="3">
    <source>
        <dbReference type="PROSITE-ProRule" id="PRU00023"/>
    </source>
</evidence>
<organism evidence="5 6">
    <name type="scientific">Ramlibacter aquaticus</name>
    <dbReference type="NCBI Taxonomy" id="2780094"/>
    <lineage>
        <taxon>Bacteria</taxon>
        <taxon>Pseudomonadati</taxon>
        <taxon>Pseudomonadota</taxon>
        <taxon>Betaproteobacteria</taxon>
        <taxon>Burkholderiales</taxon>
        <taxon>Comamonadaceae</taxon>
        <taxon>Ramlibacter</taxon>
    </lineage>
</organism>
<reference evidence="5 6" key="1">
    <citation type="submission" date="2020-10" db="EMBL/GenBank/DDBJ databases">
        <title>Draft genome of Ramlibacter aquaticus LMG 30558.</title>
        <authorList>
            <person name="Props R."/>
        </authorList>
    </citation>
    <scope>NUCLEOTIDE SEQUENCE [LARGE SCALE GENOMIC DNA]</scope>
    <source>
        <strain evidence="5 6">LMG 30558</strain>
    </source>
</reference>
<dbReference type="EMBL" id="JADDOJ010000031">
    <property type="protein sequence ID" value="MBE7940787.1"/>
    <property type="molecule type" value="Genomic_DNA"/>
</dbReference>
<evidence type="ECO:0000313" key="5">
    <source>
        <dbReference type="EMBL" id="MBE7940787.1"/>
    </source>
</evidence>
<feature type="repeat" description="ANK" evidence="3">
    <location>
        <begin position="154"/>
        <end position="186"/>
    </location>
</feature>
<keyword evidence="1" id="KW-0677">Repeat</keyword>
<dbReference type="Pfam" id="PF12796">
    <property type="entry name" value="Ank_2"/>
    <property type="match status" value="2"/>
</dbReference>
<evidence type="ECO:0000313" key="6">
    <source>
        <dbReference type="Proteomes" id="UP000715965"/>
    </source>
</evidence>
<dbReference type="PROSITE" id="PS50088">
    <property type="entry name" value="ANK_REPEAT"/>
    <property type="match status" value="3"/>
</dbReference>
<feature type="signal peptide" evidence="4">
    <location>
        <begin position="1"/>
        <end position="23"/>
    </location>
</feature>
<dbReference type="SUPFAM" id="SSF48403">
    <property type="entry name" value="Ankyrin repeat"/>
    <property type="match status" value="1"/>
</dbReference>
<evidence type="ECO:0000256" key="2">
    <source>
        <dbReference type="ARBA" id="ARBA00023043"/>
    </source>
</evidence>
<evidence type="ECO:0000256" key="4">
    <source>
        <dbReference type="SAM" id="SignalP"/>
    </source>
</evidence>
<feature type="repeat" description="ANK" evidence="3">
    <location>
        <begin position="91"/>
        <end position="119"/>
    </location>
</feature>
<accession>A0ABR9SG97</accession>
<proteinExistence type="predicted"/>
<dbReference type="InterPro" id="IPR002110">
    <property type="entry name" value="Ankyrin_rpt"/>
</dbReference>
<dbReference type="PANTHER" id="PTHR24173">
    <property type="entry name" value="ANKYRIN REPEAT CONTAINING"/>
    <property type="match status" value="1"/>
</dbReference>
<dbReference type="Proteomes" id="UP000715965">
    <property type="component" value="Unassembled WGS sequence"/>
</dbReference>
<dbReference type="PROSITE" id="PS50297">
    <property type="entry name" value="ANK_REP_REGION"/>
    <property type="match status" value="3"/>
</dbReference>
<evidence type="ECO:0000256" key="1">
    <source>
        <dbReference type="ARBA" id="ARBA00022737"/>
    </source>
</evidence>
<dbReference type="Gene3D" id="1.25.40.20">
    <property type="entry name" value="Ankyrin repeat-containing domain"/>
    <property type="match status" value="3"/>
</dbReference>
<feature type="chain" id="PRO_5047446124" evidence="4">
    <location>
        <begin position="24"/>
        <end position="223"/>
    </location>
</feature>
<dbReference type="PANTHER" id="PTHR24173:SF74">
    <property type="entry name" value="ANKYRIN REPEAT DOMAIN-CONTAINING PROTEIN 16"/>
    <property type="match status" value="1"/>
</dbReference>
<keyword evidence="2 3" id="KW-0040">ANK repeat</keyword>
<feature type="repeat" description="ANK" evidence="3">
    <location>
        <begin position="121"/>
        <end position="153"/>
    </location>
</feature>
<comment type="caution">
    <text evidence="5">The sequence shown here is derived from an EMBL/GenBank/DDBJ whole genome shotgun (WGS) entry which is preliminary data.</text>
</comment>
<dbReference type="PRINTS" id="PR01415">
    <property type="entry name" value="ANKYRIN"/>
</dbReference>
<name>A0ABR9SG97_9BURK</name>